<comment type="caution">
    <text evidence="1">The sequence shown here is derived from an EMBL/GenBank/DDBJ whole genome shotgun (WGS) entry which is preliminary data.</text>
</comment>
<organism evidence="1 2">
    <name type="scientific">Chryseobacterium pennae</name>
    <dbReference type="NCBI Taxonomy" id="2258962"/>
    <lineage>
        <taxon>Bacteria</taxon>
        <taxon>Pseudomonadati</taxon>
        <taxon>Bacteroidota</taxon>
        <taxon>Flavobacteriia</taxon>
        <taxon>Flavobacteriales</taxon>
        <taxon>Weeksellaceae</taxon>
        <taxon>Chryseobacterium group</taxon>
        <taxon>Chryseobacterium</taxon>
    </lineage>
</organism>
<accession>A0A3D9CBF3</accession>
<dbReference type="NCBIfam" id="NF047436">
    <property type="entry name" value="LA_2272_repeat"/>
    <property type="match status" value="2"/>
</dbReference>
<keyword evidence="2" id="KW-1185">Reference proteome</keyword>
<reference evidence="2" key="1">
    <citation type="submission" date="2018-06" db="EMBL/GenBank/DDBJ databases">
        <authorList>
            <person name="Lum Nde A."/>
            <person name="Hugo C."/>
        </authorList>
    </citation>
    <scope>NUCLEOTIDE SEQUENCE [LARGE SCALE GENOMIC DNA]</scope>
    <source>
        <strain evidence="2">1_F178</strain>
    </source>
</reference>
<dbReference type="Proteomes" id="UP000256686">
    <property type="component" value="Unassembled WGS sequence"/>
</dbReference>
<protein>
    <submittedName>
        <fullName evidence="1">Uncharacterized protein</fullName>
    </submittedName>
</protein>
<dbReference type="AlphaFoldDB" id="A0A3D9CBF3"/>
<evidence type="ECO:0000313" key="2">
    <source>
        <dbReference type="Proteomes" id="UP000256686"/>
    </source>
</evidence>
<dbReference type="RefSeq" id="WP_115970141.1">
    <property type="nucleotide sequence ID" value="NZ_QNVT01000005.1"/>
</dbReference>
<evidence type="ECO:0000313" key="1">
    <source>
        <dbReference type="EMBL" id="REC63064.1"/>
    </source>
</evidence>
<dbReference type="InterPro" id="IPR058093">
    <property type="entry name" value="LA_2272-like"/>
</dbReference>
<proteinExistence type="predicted"/>
<dbReference type="EMBL" id="QNVT01000005">
    <property type="protein sequence ID" value="REC63064.1"/>
    <property type="molecule type" value="Genomic_DNA"/>
</dbReference>
<gene>
    <name evidence="1" type="ORF">DRF65_07500</name>
</gene>
<name>A0A3D9CBF3_9FLAO</name>
<sequence length="220" mass="23758">MKTKILVICFFLLQEAIYAQDSLTAVKSKIVSLTPLSTKVKEVNGVAIGLGGSLIENHAGQTQKINGLNLEPNPLGFLMWMFADPAKQREDGTFLIVNGLTVSTSGYGKKVIHHGVSVSLYNYGKKVSGISAAGWANSSDRGNGVLISVMGNDIAGMEGLSVSAFNTSEKMQGMQIGIYNYSNEMNGVQIGIINRSKKMKGLQIGIWNRNDKRSLPLINF</sequence>